<sequence length="520" mass="56888">MADAEKLGSESNQTTPRNLDTQIRSSIPDDEADLEKSDLTTTKAVLPTVEAVNDDPNVVDWDGPDDPEKPINWTAFKKWKNIFVISSLTLLTPFASSMFAPAIPSVMRDFNANSVALGAFVVSVYVLGYAFGPLIIGPMSELYGRLWVYHINTALFVIFNIACGFAQDLNTEIVLRFFAGFAGVAPMTVGSGTIADLFKQEERGKVMSAWTLPILLGPTLGPVAGSYISEALGWRWDFYTLSIAAAVMFVIAIALQDETYAITLLQRKAKKLRKETGNEKLQSALKPAKKPTDLFWSSIVRPTKMLFLSPIIFGLSLYIAVCYGYMYLVFTTITELFEKQYGIAHGNVGLTFLGIGVGQFLGLFVFGGMSDRSLKAQAKKNGGEMKPEYRLPPLVWGGIAMPAGLLVYGWSAEYTVHWIVPIIGTTIVGGAMILIFMPIGTYLVDAYTRYAASAMAANTVLRSVGGAVLPLAGPKMFHALGYGWGNTLLAGIAVLMLPIVFVFLRYGERIRTHPRFQLDL</sequence>
<organism evidence="8 9">
    <name type="scientific">Cyphellophora attinorum</name>
    <dbReference type="NCBI Taxonomy" id="1664694"/>
    <lineage>
        <taxon>Eukaryota</taxon>
        <taxon>Fungi</taxon>
        <taxon>Dikarya</taxon>
        <taxon>Ascomycota</taxon>
        <taxon>Pezizomycotina</taxon>
        <taxon>Eurotiomycetes</taxon>
        <taxon>Chaetothyriomycetidae</taxon>
        <taxon>Chaetothyriales</taxon>
        <taxon>Cyphellophoraceae</taxon>
        <taxon>Cyphellophora</taxon>
    </lineage>
</organism>
<dbReference type="PANTHER" id="PTHR23502">
    <property type="entry name" value="MAJOR FACILITATOR SUPERFAMILY"/>
    <property type="match status" value="1"/>
</dbReference>
<dbReference type="OrthoDB" id="5296287at2759"/>
<feature type="region of interest" description="Disordered" evidence="5">
    <location>
        <begin position="1"/>
        <end position="35"/>
    </location>
</feature>
<dbReference type="GeneID" id="28731622"/>
<feature type="domain" description="Major facilitator superfamily (MFS) profile" evidence="7">
    <location>
        <begin position="81"/>
        <end position="510"/>
    </location>
</feature>
<name>A0A0N0NI61_9EURO</name>
<feature type="transmembrane region" description="Helical" evidence="6">
    <location>
        <begin position="210"/>
        <end position="229"/>
    </location>
</feature>
<protein>
    <submittedName>
        <fullName evidence="8">Putative transporter</fullName>
    </submittedName>
</protein>
<comment type="subcellular location">
    <subcellularLocation>
        <location evidence="1">Membrane</location>
        <topology evidence="1">Multi-pass membrane protein</topology>
    </subcellularLocation>
</comment>
<evidence type="ECO:0000256" key="6">
    <source>
        <dbReference type="SAM" id="Phobius"/>
    </source>
</evidence>
<dbReference type="GO" id="GO:0022857">
    <property type="term" value="F:transmembrane transporter activity"/>
    <property type="evidence" value="ECO:0007669"/>
    <property type="project" value="InterPro"/>
</dbReference>
<evidence type="ECO:0000313" key="8">
    <source>
        <dbReference type="EMBL" id="KPI35471.1"/>
    </source>
</evidence>
<feature type="transmembrane region" description="Helical" evidence="6">
    <location>
        <begin position="241"/>
        <end position="265"/>
    </location>
</feature>
<gene>
    <name evidence="8" type="ORF">AB675_10938</name>
</gene>
<feature type="transmembrane region" description="Helical" evidence="6">
    <location>
        <begin position="484"/>
        <end position="506"/>
    </location>
</feature>
<feature type="transmembrane region" description="Helical" evidence="6">
    <location>
        <begin position="416"/>
        <end position="439"/>
    </location>
</feature>
<dbReference type="VEuPathDB" id="FungiDB:AB675_10938"/>
<dbReference type="Pfam" id="PF07690">
    <property type="entry name" value="MFS_1"/>
    <property type="match status" value="1"/>
</dbReference>
<keyword evidence="9" id="KW-1185">Reference proteome</keyword>
<dbReference type="CDD" id="cd17323">
    <property type="entry name" value="MFS_Tpo1_MDR_like"/>
    <property type="match status" value="1"/>
</dbReference>
<accession>A0A0N0NI61</accession>
<dbReference type="Proteomes" id="UP000038010">
    <property type="component" value="Unassembled WGS sequence"/>
</dbReference>
<feature type="compositionally biased region" description="Polar residues" evidence="5">
    <location>
        <begin position="9"/>
        <end position="25"/>
    </location>
</feature>
<evidence type="ECO:0000256" key="2">
    <source>
        <dbReference type="ARBA" id="ARBA00022692"/>
    </source>
</evidence>
<dbReference type="PANTHER" id="PTHR23502:SF153">
    <property type="entry name" value="MULTIDRUG TRANSPORTER, PUTATIVE (AFU_ORTHOLOGUE AFUA_7G00230)-RELATED"/>
    <property type="match status" value="1"/>
</dbReference>
<dbReference type="SUPFAM" id="SSF103473">
    <property type="entry name" value="MFS general substrate transporter"/>
    <property type="match status" value="1"/>
</dbReference>
<feature type="transmembrane region" description="Helical" evidence="6">
    <location>
        <begin position="451"/>
        <end position="472"/>
    </location>
</feature>
<feature type="transmembrane region" description="Helical" evidence="6">
    <location>
        <begin position="115"/>
        <end position="135"/>
    </location>
</feature>
<comment type="caution">
    <text evidence="8">The sequence shown here is derived from an EMBL/GenBank/DDBJ whole genome shotgun (WGS) entry which is preliminary data.</text>
</comment>
<reference evidence="8 9" key="1">
    <citation type="submission" date="2015-06" db="EMBL/GenBank/DDBJ databases">
        <title>Draft genome of the ant-associated black yeast Phialophora attae CBS 131958.</title>
        <authorList>
            <person name="Moreno L.F."/>
            <person name="Stielow B.J."/>
            <person name="de Hoog S."/>
            <person name="Vicente V.A."/>
            <person name="Weiss V.A."/>
            <person name="de Vries M."/>
            <person name="Cruz L.M."/>
            <person name="Souza E.M."/>
        </authorList>
    </citation>
    <scope>NUCLEOTIDE SEQUENCE [LARGE SCALE GENOMIC DNA]</scope>
    <source>
        <strain evidence="8 9">CBS 131958</strain>
    </source>
</reference>
<evidence type="ECO:0000256" key="1">
    <source>
        <dbReference type="ARBA" id="ARBA00004141"/>
    </source>
</evidence>
<evidence type="ECO:0000256" key="4">
    <source>
        <dbReference type="ARBA" id="ARBA00023136"/>
    </source>
</evidence>
<dbReference type="STRING" id="1664694.A0A0N0NI61"/>
<proteinExistence type="predicted"/>
<dbReference type="AlphaFoldDB" id="A0A0N0NI61"/>
<feature type="transmembrane region" description="Helical" evidence="6">
    <location>
        <begin position="348"/>
        <end position="370"/>
    </location>
</feature>
<keyword evidence="4 6" id="KW-0472">Membrane</keyword>
<dbReference type="InterPro" id="IPR020846">
    <property type="entry name" value="MFS_dom"/>
</dbReference>
<evidence type="ECO:0000313" key="9">
    <source>
        <dbReference type="Proteomes" id="UP000038010"/>
    </source>
</evidence>
<evidence type="ECO:0000256" key="5">
    <source>
        <dbReference type="SAM" id="MobiDB-lite"/>
    </source>
</evidence>
<keyword evidence="3 6" id="KW-1133">Transmembrane helix</keyword>
<feature type="transmembrane region" description="Helical" evidence="6">
    <location>
        <begin position="82"/>
        <end position="103"/>
    </location>
</feature>
<feature type="transmembrane region" description="Helical" evidence="6">
    <location>
        <begin position="147"/>
        <end position="167"/>
    </location>
</feature>
<dbReference type="EMBL" id="LFJN01000039">
    <property type="protein sequence ID" value="KPI35471.1"/>
    <property type="molecule type" value="Genomic_DNA"/>
</dbReference>
<dbReference type="RefSeq" id="XP_017995434.1">
    <property type="nucleotide sequence ID" value="XM_018139742.1"/>
</dbReference>
<dbReference type="InterPro" id="IPR011701">
    <property type="entry name" value="MFS"/>
</dbReference>
<evidence type="ECO:0000259" key="7">
    <source>
        <dbReference type="PROSITE" id="PS50850"/>
    </source>
</evidence>
<feature type="transmembrane region" description="Helical" evidence="6">
    <location>
        <begin position="305"/>
        <end position="328"/>
    </location>
</feature>
<keyword evidence="2 6" id="KW-0812">Transmembrane</keyword>
<dbReference type="Gene3D" id="1.20.1250.20">
    <property type="entry name" value="MFS general substrate transporter like domains"/>
    <property type="match status" value="1"/>
</dbReference>
<dbReference type="PROSITE" id="PS50850">
    <property type="entry name" value="MFS"/>
    <property type="match status" value="1"/>
</dbReference>
<dbReference type="FunFam" id="1.20.1250.20:FF:000011">
    <property type="entry name" value="MFS multidrug transporter, putative"/>
    <property type="match status" value="1"/>
</dbReference>
<feature type="transmembrane region" description="Helical" evidence="6">
    <location>
        <begin position="391"/>
        <end position="410"/>
    </location>
</feature>
<feature type="transmembrane region" description="Helical" evidence="6">
    <location>
        <begin position="173"/>
        <end position="198"/>
    </location>
</feature>
<dbReference type="GO" id="GO:0016020">
    <property type="term" value="C:membrane"/>
    <property type="evidence" value="ECO:0007669"/>
    <property type="project" value="UniProtKB-SubCell"/>
</dbReference>
<evidence type="ECO:0000256" key="3">
    <source>
        <dbReference type="ARBA" id="ARBA00022989"/>
    </source>
</evidence>
<dbReference type="InterPro" id="IPR036259">
    <property type="entry name" value="MFS_trans_sf"/>
</dbReference>